<comment type="caution">
    <text evidence="2">The sequence shown here is derived from an EMBL/GenBank/DDBJ whole genome shotgun (WGS) entry which is preliminary data.</text>
</comment>
<gene>
    <name evidence="2" type="ORF">SDC9_72434</name>
</gene>
<dbReference type="InterPro" id="IPR046749">
    <property type="entry name" value="SHOCT_2"/>
</dbReference>
<protein>
    <recommendedName>
        <fullName evidence="1">SHOCT-like domain-containing protein</fullName>
    </recommendedName>
</protein>
<reference evidence="2" key="1">
    <citation type="submission" date="2019-08" db="EMBL/GenBank/DDBJ databases">
        <authorList>
            <person name="Kucharzyk K."/>
            <person name="Murdoch R.W."/>
            <person name="Higgins S."/>
            <person name="Loffler F."/>
        </authorList>
    </citation>
    <scope>NUCLEOTIDE SEQUENCE</scope>
</reference>
<feature type="domain" description="SHOCT-like" evidence="1">
    <location>
        <begin position="1"/>
        <end position="52"/>
    </location>
</feature>
<evidence type="ECO:0000313" key="2">
    <source>
        <dbReference type="EMBL" id="MPM25933.1"/>
    </source>
</evidence>
<evidence type="ECO:0000259" key="1">
    <source>
        <dbReference type="Pfam" id="PF20612"/>
    </source>
</evidence>
<proteinExistence type="predicted"/>
<dbReference type="Pfam" id="PF20612">
    <property type="entry name" value="SHOCT_2"/>
    <property type="match status" value="1"/>
</dbReference>
<dbReference type="EMBL" id="VSSQ01004612">
    <property type="protein sequence ID" value="MPM25933.1"/>
    <property type="molecule type" value="Genomic_DNA"/>
</dbReference>
<name>A0A644YHH4_9ZZZZ</name>
<sequence>MTKEQFKAEVDYQMALLLIKNLFNQGLLTDKEFKTVQRKLIVRYQPIIGNLSP</sequence>
<organism evidence="2">
    <name type="scientific">bioreactor metagenome</name>
    <dbReference type="NCBI Taxonomy" id="1076179"/>
    <lineage>
        <taxon>unclassified sequences</taxon>
        <taxon>metagenomes</taxon>
        <taxon>ecological metagenomes</taxon>
    </lineage>
</organism>
<accession>A0A644YHH4</accession>
<dbReference type="AlphaFoldDB" id="A0A644YHH4"/>